<dbReference type="Pfam" id="PF13302">
    <property type="entry name" value="Acetyltransf_3"/>
    <property type="match status" value="1"/>
</dbReference>
<feature type="domain" description="N-acetyltransferase" evidence="1">
    <location>
        <begin position="9"/>
        <end position="169"/>
    </location>
</feature>
<proteinExistence type="predicted"/>
<dbReference type="InterPro" id="IPR051531">
    <property type="entry name" value="N-acetyltransferase"/>
</dbReference>
<sequence length="184" mass="20006">MEIAATARLRLRTVHLGDADFYLALVNDPGFLEHIGDRGIRTRDDAVQALLDGPMAMQRARGHSLYVVELKEGGAPIGMCGLIKRETLDGIDIGYAYLAAHRGRGYAYEAGMAVLGLAPRLGLTRVLAITSPNNVASNGLLRKMGMRFERVVHLVPGDAGSNLYSIDIEQSTECCRTDTNIHEL</sequence>
<comment type="caution">
    <text evidence="2">The sequence shown here is derived from an EMBL/GenBank/DDBJ whole genome shotgun (WGS) entry which is preliminary data.</text>
</comment>
<gene>
    <name evidence="2" type="ORF">NX784_20870</name>
</gene>
<protein>
    <submittedName>
        <fullName evidence="2">GNAT family N-acetyltransferase</fullName>
    </submittedName>
</protein>
<dbReference type="PANTHER" id="PTHR43792:SF1">
    <property type="entry name" value="N-ACETYLTRANSFERASE DOMAIN-CONTAINING PROTEIN"/>
    <property type="match status" value="1"/>
</dbReference>
<dbReference type="Proteomes" id="UP001204151">
    <property type="component" value="Unassembled WGS sequence"/>
</dbReference>
<evidence type="ECO:0000313" key="3">
    <source>
        <dbReference type="Proteomes" id="UP001204151"/>
    </source>
</evidence>
<dbReference type="RefSeq" id="WP_258818622.1">
    <property type="nucleotide sequence ID" value="NZ_JANUGW010000018.1"/>
</dbReference>
<keyword evidence="3" id="KW-1185">Reference proteome</keyword>
<evidence type="ECO:0000313" key="2">
    <source>
        <dbReference type="EMBL" id="MCS0584055.1"/>
    </source>
</evidence>
<dbReference type="InterPro" id="IPR000182">
    <property type="entry name" value="GNAT_dom"/>
</dbReference>
<dbReference type="PANTHER" id="PTHR43792">
    <property type="entry name" value="GNAT FAMILY, PUTATIVE (AFU_ORTHOLOGUE AFUA_3G00765)-RELATED-RELATED"/>
    <property type="match status" value="1"/>
</dbReference>
<evidence type="ECO:0000259" key="1">
    <source>
        <dbReference type="PROSITE" id="PS51186"/>
    </source>
</evidence>
<dbReference type="InterPro" id="IPR016181">
    <property type="entry name" value="Acyl_CoA_acyltransferase"/>
</dbReference>
<accession>A0ABT1ZVS3</accession>
<dbReference type="EMBL" id="JANUGW010000018">
    <property type="protein sequence ID" value="MCS0584055.1"/>
    <property type="molecule type" value="Genomic_DNA"/>
</dbReference>
<dbReference type="Gene3D" id="3.40.630.30">
    <property type="match status" value="1"/>
</dbReference>
<dbReference type="SUPFAM" id="SSF55729">
    <property type="entry name" value="Acyl-CoA N-acyltransferases (Nat)"/>
    <property type="match status" value="1"/>
</dbReference>
<dbReference type="PROSITE" id="PS51186">
    <property type="entry name" value="GNAT"/>
    <property type="match status" value="1"/>
</dbReference>
<reference evidence="2 3" key="1">
    <citation type="submission" date="2022-08" db="EMBL/GenBank/DDBJ databases">
        <title>Reclassification of Massilia species as members of the genera Telluria, Duganella, Pseudoduganella, Mokoshia gen. nov. and Zemynaea gen. nov. using orthogonal and non-orthogonal genome-based approaches.</title>
        <authorList>
            <person name="Bowman J.P."/>
        </authorList>
    </citation>
    <scope>NUCLEOTIDE SEQUENCE [LARGE SCALE GENOMIC DNA]</scope>
    <source>
        <strain evidence="2 3">JCM 31316</strain>
    </source>
</reference>
<organism evidence="2 3">
    <name type="scientific">Massilia pinisoli</name>
    <dbReference type="NCBI Taxonomy" id="1772194"/>
    <lineage>
        <taxon>Bacteria</taxon>
        <taxon>Pseudomonadati</taxon>
        <taxon>Pseudomonadota</taxon>
        <taxon>Betaproteobacteria</taxon>
        <taxon>Burkholderiales</taxon>
        <taxon>Oxalobacteraceae</taxon>
        <taxon>Telluria group</taxon>
        <taxon>Massilia</taxon>
    </lineage>
</organism>
<name>A0ABT1ZVS3_9BURK</name>